<dbReference type="InterPro" id="IPR023591">
    <property type="entry name" value="Ribosomal_uS2_flav_dom_sf"/>
</dbReference>
<evidence type="ECO:0000256" key="3">
    <source>
        <dbReference type="HAMAP-Rule" id="MF_00291"/>
    </source>
</evidence>
<dbReference type="PROSITE" id="PS50926">
    <property type="entry name" value="TRAM"/>
    <property type="match status" value="2"/>
</dbReference>
<dbReference type="RefSeq" id="YP_009240256.1">
    <property type="nucleotide sequence ID" value="NC_029735.1"/>
</dbReference>
<dbReference type="AlphaFoldDB" id="A0A140HAZ9"/>
<dbReference type="Gene3D" id="2.40.50.140">
    <property type="entry name" value="Nucleic acid-binding proteins"/>
    <property type="match status" value="2"/>
</dbReference>
<evidence type="ECO:0000256" key="4">
    <source>
        <dbReference type="SAM" id="Coils"/>
    </source>
</evidence>
<reference evidence="7" key="1">
    <citation type="submission" date="2015-06" db="EMBL/GenBank/DDBJ databases">
        <title>Chloroplast phylogenomic data from the green algal order Sphaeropleales (Chlorophyceae, Chlorophyta) reveal complex patterns of sequence evolution.</title>
        <authorList>
            <person name="Fucikova K."/>
            <person name="Lewis P.O."/>
            <person name="Lewis L.A."/>
        </authorList>
    </citation>
    <scope>NUCLEOTIDE SEQUENCE</scope>
    <source>
        <strain evidence="7">SAG 17.84</strain>
    </source>
</reference>
<keyword evidence="3" id="KW-0687">Ribonucleoprotein</keyword>
<keyword evidence="7" id="KW-0150">Chloroplast</keyword>
<dbReference type="CDD" id="cd01425">
    <property type="entry name" value="RPS2"/>
    <property type="match status" value="1"/>
</dbReference>
<feature type="coiled-coil region" evidence="4">
    <location>
        <begin position="469"/>
        <end position="514"/>
    </location>
</feature>
<dbReference type="InterPro" id="IPR012340">
    <property type="entry name" value="NA-bd_OB-fold"/>
</dbReference>
<dbReference type="GO" id="GO:0009507">
    <property type="term" value="C:chloroplast"/>
    <property type="evidence" value="ECO:0007669"/>
    <property type="project" value="UniProtKB-SubCell"/>
</dbReference>
<dbReference type="Pfam" id="PF00318">
    <property type="entry name" value="Ribosomal_S2"/>
    <property type="match status" value="2"/>
</dbReference>
<organism evidence="7">
    <name type="scientific">Ankyra judayi</name>
    <dbReference type="NCBI Taxonomy" id="52688"/>
    <lineage>
        <taxon>Eukaryota</taxon>
        <taxon>Viridiplantae</taxon>
        <taxon>Chlorophyta</taxon>
        <taxon>core chlorophytes</taxon>
        <taxon>Chlorophyceae</taxon>
        <taxon>CS clade</taxon>
        <taxon>Sphaeropleales</taxon>
        <taxon>Sphaeropleaceae</taxon>
        <taxon>Ankyra</taxon>
    </lineage>
</organism>
<dbReference type="GeneID" id="27109432"/>
<dbReference type="GO" id="GO:0003735">
    <property type="term" value="F:structural constituent of ribosome"/>
    <property type="evidence" value="ECO:0007669"/>
    <property type="project" value="InterPro"/>
</dbReference>
<name>A0A140HAZ9_9CHLO</name>
<gene>
    <name evidence="3 7" type="primary">rps2</name>
    <name evidence="7" type="ORF">VT30_88</name>
</gene>
<keyword evidence="7" id="KW-0934">Plastid</keyword>
<keyword evidence="3 7" id="KW-0689">Ribosomal protein</keyword>
<dbReference type="PANTHER" id="PTHR12534:SF0">
    <property type="entry name" value="SMALL RIBOSOMAL SUBUNIT PROTEIN US2M"/>
    <property type="match status" value="1"/>
</dbReference>
<dbReference type="EMBL" id="KT199255">
    <property type="protein sequence ID" value="AMO01348.1"/>
    <property type="molecule type" value="Genomic_DNA"/>
</dbReference>
<feature type="compositionally biased region" description="Polar residues" evidence="5">
    <location>
        <begin position="11"/>
        <end position="21"/>
    </location>
</feature>
<evidence type="ECO:0000256" key="1">
    <source>
        <dbReference type="ARBA" id="ARBA00004229"/>
    </source>
</evidence>
<feature type="domain" description="TRAM" evidence="6">
    <location>
        <begin position="36"/>
        <end position="98"/>
    </location>
</feature>
<evidence type="ECO:0000313" key="7">
    <source>
        <dbReference type="EMBL" id="AMO01348.1"/>
    </source>
</evidence>
<dbReference type="HAMAP" id="MF_00291_B">
    <property type="entry name" value="Ribosomal_uS2_B"/>
    <property type="match status" value="1"/>
</dbReference>
<dbReference type="NCBIfam" id="TIGR01011">
    <property type="entry name" value="rpsB_bact"/>
    <property type="match status" value="1"/>
</dbReference>
<sequence length="862" mass="98606">MKTTAKKESRSNSGRTNSVRQGYKTNVKQLKTLGTNLQVGDILDVNITSIGFNKIGIAEFFNGYSILVPNVNVGDYVKVQILKINLSKTKYAIAKLVEVIRSAENKLPITVGEVLDLTIQTTGPAKSGIIELPNNYKIVVPNTKAGDQVKIEVSRVKKNYGFAKVLNFLNGPISTDAEQTLISSNNQLLVGSQVTLIIPNNTTFYGNHLVLKFEEKFLLLKLALGVKKGDKIRVKLTKVTSTFIIGKVLTINPLSETNKQLKIKNSIKTMLKHGMHYGEKAVKCHARMRKFIWIRKKGNNTNRPLIKKGRHLLNLLKTRRCLIKSLQQLAKYAIKGRTFLFVGTKKSASALVARAALLTKTSFFVNTRWLGGMLTNWKTILKSISKIKPILKEKQKIIKNILEKRQRIKLRLFKKVSLLRIKSQELIQKGKKLIFKVKQNKEQFLTTNQKLLKKREQLITKGELLIQIYNSLINKNKDLTATNLELTEKANQLIRRKKNLIKQLLVNKKQLRELQVLFLLSTELTKLKQVKTQQGNTLWTMSYGKLMSLTNETNFEQNIVPTPPKDVLNKILTTMRRTSEVLTSNSSNLTINRSKAEVSNIILFSKLLNKFSDFMPFIKNYMQIIKIRLTNITTILANLTENINLVKYQLTEFSSIQTKLLTNINFVKTKLVSERKLMQQLKLKLKKLASEQRLLRFLPKLRSLSKSTDKIAQTIQIVMKKFVDPKMVYPMDAIYDEKLKSNSNKLAAARKKKWQRLEKYFGGISKMATMRQSNINNNVAIIIGQQEELNAVRECKKLGIKMFHIVDTNCNPLLADHIIPANDDSRNSIKFILNKMLQNIRLAQKIRNKILIKQLRKSKKFV</sequence>
<accession>A0A140HAZ9</accession>
<geneLocation type="chloroplast" evidence="7"/>
<evidence type="ECO:0000256" key="5">
    <source>
        <dbReference type="SAM" id="MobiDB-lite"/>
    </source>
</evidence>
<feature type="compositionally biased region" description="Basic and acidic residues" evidence="5">
    <location>
        <begin position="1"/>
        <end position="10"/>
    </location>
</feature>
<dbReference type="PANTHER" id="PTHR12534">
    <property type="entry name" value="30S RIBOSOMAL PROTEIN S2 PROKARYOTIC AND ORGANELLAR"/>
    <property type="match status" value="1"/>
</dbReference>
<dbReference type="GO" id="GO:0006412">
    <property type="term" value="P:translation"/>
    <property type="evidence" value="ECO:0007669"/>
    <property type="project" value="UniProtKB-UniRule"/>
</dbReference>
<dbReference type="InterPro" id="IPR002792">
    <property type="entry name" value="TRAM_dom"/>
</dbReference>
<dbReference type="GO" id="GO:0005763">
    <property type="term" value="C:mitochondrial small ribosomal subunit"/>
    <property type="evidence" value="ECO:0007669"/>
    <property type="project" value="TreeGrafter"/>
</dbReference>
<protein>
    <recommendedName>
        <fullName evidence="3">Small ribosomal subunit protein uS2c</fullName>
    </recommendedName>
</protein>
<dbReference type="Gene3D" id="3.40.50.10490">
    <property type="entry name" value="Glucose-6-phosphate isomerase like protein, domain 1"/>
    <property type="match status" value="2"/>
</dbReference>
<proteinExistence type="inferred from homology"/>
<comment type="subcellular location">
    <subcellularLocation>
        <location evidence="1 3">Plastid</location>
        <location evidence="1 3">Chloroplast</location>
    </subcellularLocation>
</comment>
<keyword evidence="4" id="KW-0175">Coiled coil</keyword>
<dbReference type="Pfam" id="PF01938">
    <property type="entry name" value="TRAM"/>
    <property type="match status" value="2"/>
</dbReference>
<dbReference type="SUPFAM" id="SSF50249">
    <property type="entry name" value="Nucleic acid-binding proteins"/>
    <property type="match status" value="2"/>
</dbReference>
<dbReference type="InterPro" id="IPR001865">
    <property type="entry name" value="Ribosomal_uS2"/>
</dbReference>
<comment type="similarity">
    <text evidence="2 3">Belongs to the universal ribosomal protein uS2 family.</text>
</comment>
<feature type="domain" description="TRAM" evidence="6">
    <location>
        <begin position="108"/>
        <end position="167"/>
    </location>
</feature>
<dbReference type="InterPro" id="IPR005706">
    <property type="entry name" value="Ribosomal_uS2_bac/mit/plastid"/>
</dbReference>
<evidence type="ECO:0000259" key="6">
    <source>
        <dbReference type="PROSITE" id="PS50926"/>
    </source>
</evidence>
<evidence type="ECO:0000256" key="2">
    <source>
        <dbReference type="ARBA" id="ARBA00006242"/>
    </source>
</evidence>
<dbReference type="SUPFAM" id="SSF52313">
    <property type="entry name" value="Ribosomal protein S2"/>
    <property type="match status" value="2"/>
</dbReference>
<feature type="region of interest" description="Disordered" evidence="5">
    <location>
        <begin position="1"/>
        <end position="21"/>
    </location>
</feature>